<evidence type="ECO:0000313" key="2">
    <source>
        <dbReference type="EnsemblPlants" id="AET4Gv20113100.5"/>
    </source>
</evidence>
<evidence type="ECO:0000256" key="1">
    <source>
        <dbReference type="SAM" id="MobiDB-lite"/>
    </source>
</evidence>
<accession>A0A453H8T8</accession>
<organism evidence="2 3">
    <name type="scientific">Aegilops tauschii subsp. strangulata</name>
    <name type="common">Goatgrass</name>
    <dbReference type="NCBI Taxonomy" id="200361"/>
    <lineage>
        <taxon>Eukaryota</taxon>
        <taxon>Viridiplantae</taxon>
        <taxon>Streptophyta</taxon>
        <taxon>Embryophyta</taxon>
        <taxon>Tracheophyta</taxon>
        <taxon>Spermatophyta</taxon>
        <taxon>Magnoliopsida</taxon>
        <taxon>Liliopsida</taxon>
        <taxon>Poales</taxon>
        <taxon>Poaceae</taxon>
        <taxon>BOP clade</taxon>
        <taxon>Pooideae</taxon>
        <taxon>Triticodae</taxon>
        <taxon>Triticeae</taxon>
        <taxon>Triticinae</taxon>
        <taxon>Aegilops</taxon>
    </lineage>
</organism>
<dbReference type="AlphaFoldDB" id="A0A453H8T8"/>
<keyword evidence="3" id="KW-1185">Reference proteome</keyword>
<reference evidence="2" key="5">
    <citation type="journal article" date="2021" name="G3 (Bethesda)">
        <title>Aegilops tauschii genome assembly Aet v5.0 features greater sequence contiguity and improved annotation.</title>
        <authorList>
            <person name="Wang L."/>
            <person name="Zhu T."/>
            <person name="Rodriguez J.C."/>
            <person name="Deal K.R."/>
            <person name="Dubcovsky J."/>
            <person name="McGuire P.E."/>
            <person name="Lux T."/>
            <person name="Spannagl M."/>
            <person name="Mayer K.F.X."/>
            <person name="Baldrich P."/>
            <person name="Meyers B.C."/>
            <person name="Huo N."/>
            <person name="Gu Y.Q."/>
            <person name="Zhou H."/>
            <person name="Devos K.M."/>
            <person name="Bennetzen J.L."/>
            <person name="Unver T."/>
            <person name="Budak H."/>
            <person name="Gulick P.J."/>
            <person name="Galiba G."/>
            <person name="Kalapos B."/>
            <person name="Nelson D.R."/>
            <person name="Li P."/>
            <person name="You F.M."/>
            <person name="Luo M.C."/>
            <person name="Dvorak J."/>
        </authorList>
    </citation>
    <scope>NUCLEOTIDE SEQUENCE [LARGE SCALE GENOMIC DNA]</scope>
    <source>
        <strain evidence="2">cv. AL8/78</strain>
    </source>
</reference>
<proteinExistence type="predicted"/>
<reference evidence="2" key="4">
    <citation type="submission" date="2019-03" db="UniProtKB">
        <authorList>
            <consortium name="EnsemblPlants"/>
        </authorList>
    </citation>
    <scope>IDENTIFICATION</scope>
</reference>
<sequence length="106" mass="11026">AAPAAAAHVGRRSVSATSNSAAPVPGDQGVGMDPGKQQQQHKPHAPAGEQQGEDVHKTTTAHGYGRDDPLVRGGVLDEVGRGGVRRGLRPERPCAQPWDRSAPRPS</sequence>
<name>A0A453H8T8_AEGTS</name>
<evidence type="ECO:0000313" key="3">
    <source>
        <dbReference type="Proteomes" id="UP000015105"/>
    </source>
</evidence>
<dbReference type="EnsemblPlants" id="AET4Gv20113100.5">
    <property type="protein sequence ID" value="AET4Gv20113100.5"/>
    <property type="gene ID" value="AET4Gv20113100"/>
</dbReference>
<dbReference type="Proteomes" id="UP000015105">
    <property type="component" value="Chromosome 4D"/>
</dbReference>
<protein>
    <submittedName>
        <fullName evidence="2">Uncharacterized protein</fullName>
    </submittedName>
</protein>
<reference evidence="2" key="3">
    <citation type="journal article" date="2017" name="Nature">
        <title>Genome sequence of the progenitor of the wheat D genome Aegilops tauschii.</title>
        <authorList>
            <person name="Luo M.C."/>
            <person name="Gu Y.Q."/>
            <person name="Puiu D."/>
            <person name="Wang H."/>
            <person name="Twardziok S.O."/>
            <person name="Deal K.R."/>
            <person name="Huo N."/>
            <person name="Zhu T."/>
            <person name="Wang L."/>
            <person name="Wang Y."/>
            <person name="McGuire P.E."/>
            <person name="Liu S."/>
            <person name="Long H."/>
            <person name="Ramasamy R.K."/>
            <person name="Rodriguez J.C."/>
            <person name="Van S.L."/>
            <person name="Yuan L."/>
            <person name="Wang Z."/>
            <person name="Xia Z."/>
            <person name="Xiao L."/>
            <person name="Anderson O.D."/>
            <person name="Ouyang S."/>
            <person name="Liang Y."/>
            <person name="Zimin A.V."/>
            <person name="Pertea G."/>
            <person name="Qi P."/>
            <person name="Bennetzen J.L."/>
            <person name="Dai X."/>
            <person name="Dawson M.W."/>
            <person name="Muller H.G."/>
            <person name="Kugler K."/>
            <person name="Rivarola-Duarte L."/>
            <person name="Spannagl M."/>
            <person name="Mayer K.F.X."/>
            <person name="Lu F.H."/>
            <person name="Bevan M.W."/>
            <person name="Leroy P."/>
            <person name="Li P."/>
            <person name="You F.M."/>
            <person name="Sun Q."/>
            <person name="Liu Z."/>
            <person name="Lyons E."/>
            <person name="Wicker T."/>
            <person name="Salzberg S.L."/>
            <person name="Devos K.M."/>
            <person name="Dvorak J."/>
        </authorList>
    </citation>
    <scope>NUCLEOTIDE SEQUENCE [LARGE SCALE GENOMIC DNA]</scope>
    <source>
        <strain evidence="2">cv. AL8/78</strain>
    </source>
</reference>
<reference evidence="3" key="1">
    <citation type="journal article" date="2014" name="Science">
        <title>Ancient hybridizations among the ancestral genomes of bread wheat.</title>
        <authorList>
            <consortium name="International Wheat Genome Sequencing Consortium,"/>
            <person name="Marcussen T."/>
            <person name="Sandve S.R."/>
            <person name="Heier L."/>
            <person name="Spannagl M."/>
            <person name="Pfeifer M."/>
            <person name="Jakobsen K.S."/>
            <person name="Wulff B.B."/>
            <person name="Steuernagel B."/>
            <person name="Mayer K.F."/>
            <person name="Olsen O.A."/>
        </authorList>
    </citation>
    <scope>NUCLEOTIDE SEQUENCE [LARGE SCALE GENOMIC DNA]</scope>
    <source>
        <strain evidence="3">cv. AL8/78</strain>
    </source>
</reference>
<feature type="region of interest" description="Disordered" evidence="1">
    <location>
        <begin position="1"/>
        <end position="106"/>
    </location>
</feature>
<reference evidence="3" key="2">
    <citation type="journal article" date="2017" name="Nat. Plants">
        <title>The Aegilops tauschii genome reveals multiple impacts of transposons.</title>
        <authorList>
            <person name="Zhao G."/>
            <person name="Zou C."/>
            <person name="Li K."/>
            <person name="Wang K."/>
            <person name="Li T."/>
            <person name="Gao L."/>
            <person name="Zhang X."/>
            <person name="Wang H."/>
            <person name="Yang Z."/>
            <person name="Liu X."/>
            <person name="Jiang W."/>
            <person name="Mao L."/>
            <person name="Kong X."/>
            <person name="Jiao Y."/>
            <person name="Jia J."/>
        </authorList>
    </citation>
    <scope>NUCLEOTIDE SEQUENCE [LARGE SCALE GENOMIC DNA]</scope>
    <source>
        <strain evidence="3">cv. AL8/78</strain>
    </source>
</reference>
<dbReference type="Gramene" id="AET4Gv20113100.5">
    <property type="protein sequence ID" value="AET4Gv20113100.5"/>
    <property type="gene ID" value="AET4Gv20113100"/>
</dbReference>